<name>A0A7E4VBE1_PANRE</name>
<organism evidence="18 19">
    <name type="scientific">Panagrellus redivivus</name>
    <name type="common">Microworm</name>
    <dbReference type="NCBI Taxonomy" id="6233"/>
    <lineage>
        <taxon>Eukaryota</taxon>
        <taxon>Metazoa</taxon>
        <taxon>Ecdysozoa</taxon>
        <taxon>Nematoda</taxon>
        <taxon>Chromadorea</taxon>
        <taxon>Rhabditida</taxon>
        <taxon>Tylenchina</taxon>
        <taxon>Panagrolaimomorpha</taxon>
        <taxon>Panagrolaimoidea</taxon>
        <taxon>Panagrolaimidae</taxon>
        <taxon>Panagrellus</taxon>
    </lineage>
</organism>
<evidence type="ECO:0000256" key="3">
    <source>
        <dbReference type="ARBA" id="ARBA00001923"/>
    </source>
</evidence>
<evidence type="ECO:0000256" key="9">
    <source>
        <dbReference type="ARBA" id="ARBA00022837"/>
    </source>
</evidence>
<evidence type="ECO:0000259" key="17">
    <source>
        <dbReference type="SMART" id="SM00642"/>
    </source>
</evidence>
<comment type="catalytic activity">
    <reaction evidence="1 14">
        <text>Endohydrolysis of (1-&gt;4)-alpha-D-glucosidic linkages in polysaccharides containing three or more (1-&gt;4)-alpha-linked D-glucose units.</text>
        <dbReference type="EC" id="3.2.1.1"/>
    </reaction>
</comment>
<evidence type="ECO:0000313" key="18">
    <source>
        <dbReference type="Proteomes" id="UP000492821"/>
    </source>
</evidence>
<evidence type="ECO:0000256" key="11">
    <source>
        <dbReference type="ARBA" id="ARBA00023277"/>
    </source>
</evidence>
<dbReference type="Proteomes" id="UP000492821">
    <property type="component" value="Unassembled WGS sequence"/>
</dbReference>
<feature type="signal peptide" evidence="15">
    <location>
        <begin position="1"/>
        <end position="25"/>
    </location>
</feature>
<accession>A0A7E4VBE1</accession>
<evidence type="ECO:0000256" key="8">
    <source>
        <dbReference type="ARBA" id="ARBA00022801"/>
    </source>
</evidence>
<keyword evidence="15" id="KW-0732">Signal</keyword>
<dbReference type="Gene3D" id="2.60.40.1180">
    <property type="entry name" value="Golgi alpha-mannosidase II"/>
    <property type="match status" value="1"/>
</dbReference>
<dbReference type="PANTHER" id="PTHR43447">
    <property type="entry name" value="ALPHA-AMYLASE"/>
    <property type="match status" value="1"/>
</dbReference>
<dbReference type="InterPro" id="IPR006047">
    <property type="entry name" value="GH13_cat_dom"/>
</dbReference>
<reference evidence="19" key="2">
    <citation type="submission" date="2020-10" db="UniProtKB">
        <authorList>
            <consortium name="WormBaseParasite"/>
        </authorList>
    </citation>
    <scope>IDENTIFICATION</scope>
</reference>
<dbReference type="PRINTS" id="PR00110">
    <property type="entry name" value="ALPHAAMYLASE"/>
</dbReference>
<evidence type="ECO:0000259" key="16">
    <source>
        <dbReference type="SMART" id="SM00632"/>
    </source>
</evidence>
<comment type="subunit">
    <text evidence="5">Monomer.</text>
</comment>
<comment type="cofactor">
    <cofactor evidence="2">
        <name>Ca(2+)</name>
        <dbReference type="ChEBI" id="CHEBI:29108"/>
    </cofactor>
</comment>
<evidence type="ECO:0000256" key="13">
    <source>
        <dbReference type="RuleBase" id="RU003615"/>
    </source>
</evidence>
<evidence type="ECO:0000256" key="10">
    <source>
        <dbReference type="ARBA" id="ARBA00023214"/>
    </source>
</evidence>
<evidence type="ECO:0000256" key="7">
    <source>
        <dbReference type="ARBA" id="ARBA00022723"/>
    </source>
</evidence>
<comment type="similarity">
    <text evidence="4 13">Belongs to the glycosyl hydrolase 13 family.</text>
</comment>
<comment type="cofactor">
    <cofactor evidence="3">
        <name>chloride</name>
        <dbReference type="ChEBI" id="CHEBI:17996"/>
    </cofactor>
</comment>
<keyword evidence="11 14" id="KW-0119">Carbohydrate metabolism</keyword>
<dbReference type="GO" id="GO:0005975">
    <property type="term" value="P:carbohydrate metabolic process"/>
    <property type="evidence" value="ECO:0007669"/>
    <property type="project" value="InterPro"/>
</dbReference>
<dbReference type="InterPro" id="IPR006048">
    <property type="entry name" value="A-amylase/branching_C"/>
</dbReference>
<dbReference type="InterPro" id="IPR006046">
    <property type="entry name" value="Alpha_amylase"/>
</dbReference>
<feature type="domain" description="Alpha-amylase C-terminal" evidence="16">
    <location>
        <begin position="435"/>
        <end position="520"/>
    </location>
</feature>
<dbReference type="Pfam" id="PF02806">
    <property type="entry name" value="Alpha-amylase_C"/>
    <property type="match status" value="1"/>
</dbReference>
<keyword evidence="7" id="KW-0479">Metal-binding</keyword>
<dbReference type="InterPro" id="IPR013780">
    <property type="entry name" value="Glyco_hydro_b"/>
</dbReference>
<proteinExistence type="inferred from homology"/>
<sequence>MLPLLAVKTLTLTLALVLISHHVGAADIYKFDTVTTLPDRQLMVHLFEWKWSDVAKECEDFLQHWGYGAVQISPPNEHLVKYSNNDVPWWVRYQPVSYDIISRSGNEAEFKDMVDRCNKVGVRIIVDVVLNHMVGIGQKKGVDGVSSSGNSDFDGTAGVENFPGVPFTKEHTHDSQCDHDIQRSDYQNSATDVRNCRLVGLIDLNQGHPYVKQKMQQYLNKLIAYGVAGFRFDASKHMWPVDIEGILDGVDKLREDIFGANKYPIVMHEVIDRGGEAVKVTDYIIGIGRYINFNFGAAVSAAAKGQSNWAGLLKLGPGYGYGNLDDFDVLNFIDNHDNQRDSNPYVVTYKDADKYRLAVSFMLAWSYGFPRVMSSYAFSVSDKGPPSTDGYAIKSPTFTDKNECAVESGWVCEHRWSEIRQMAKFHSVTSGTAPSVLYTDGNNVIAFARDGKGYFALNGGGSDKQINVDTTVPEGDYCDVYRGDVNGGSCSGLKVHVDSNGKATFNIPANAVVAFHLGSKLGEAPKPPVIPSDWKSSVILFFKPTTPGQNVFIRGGTTQSGSCASGPDQQPSDNCAIKIAHATESKPFNVEYQMWSQSDDYLDFEGAELRQGTHDGNPPDGTPLIWTTSDDAAPEYSHFNTYGPNYWLVEVKMDCSKTYQGWFELKGYVTNGDGWEPNVSQQSCSGNAGAGSQPISGSINHVAKCGSINVFEWGKGSCIVNNL</sequence>
<dbReference type="Pfam" id="PF00128">
    <property type="entry name" value="Alpha-amylase"/>
    <property type="match status" value="1"/>
</dbReference>
<reference evidence="18" key="1">
    <citation type="journal article" date="2013" name="Genetics">
        <title>The draft genome and transcriptome of Panagrellus redivivus are shaped by the harsh demands of a free-living lifestyle.</title>
        <authorList>
            <person name="Srinivasan J."/>
            <person name="Dillman A.R."/>
            <person name="Macchietto M.G."/>
            <person name="Heikkinen L."/>
            <person name="Lakso M."/>
            <person name="Fracchia K.M."/>
            <person name="Antoshechkin I."/>
            <person name="Mortazavi A."/>
            <person name="Wong G."/>
            <person name="Sternberg P.W."/>
        </authorList>
    </citation>
    <scope>NUCLEOTIDE SEQUENCE [LARGE SCALE GENOMIC DNA]</scope>
    <source>
        <strain evidence="18">MT8872</strain>
    </source>
</reference>
<evidence type="ECO:0000256" key="2">
    <source>
        <dbReference type="ARBA" id="ARBA00001913"/>
    </source>
</evidence>
<evidence type="ECO:0000256" key="12">
    <source>
        <dbReference type="ARBA" id="ARBA00023295"/>
    </source>
</evidence>
<dbReference type="InterPro" id="IPR031319">
    <property type="entry name" value="A-amylase_C"/>
</dbReference>
<keyword evidence="10" id="KW-0868">Chloride</keyword>
<feature type="domain" description="Glycosyl hydrolase family 13 catalytic" evidence="17">
    <location>
        <begin position="41"/>
        <end position="426"/>
    </location>
</feature>
<dbReference type="SUPFAM" id="SSF51011">
    <property type="entry name" value="Glycosyl hydrolase domain"/>
    <property type="match status" value="1"/>
</dbReference>
<protein>
    <recommendedName>
        <fullName evidence="6 14">Alpha-amylase</fullName>
        <ecNumber evidence="6 14">3.2.1.1</ecNumber>
    </recommendedName>
</protein>
<dbReference type="GO" id="GO:0046872">
    <property type="term" value="F:metal ion binding"/>
    <property type="evidence" value="ECO:0007669"/>
    <property type="project" value="UniProtKB-KW"/>
</dbReference>
<keyword evidence="8 14" id="KW-0378">Hydrolase</keyword>
<dbReference type="InterPro" id="IPR017853">
    <property type="entry name" value="GH"/>
</dbReference>
<dbReference type="CDD" id="cd11317">
    <property type="entry name" value="AmyAc_bac_euk_AmyA"/>
    <property type="match status" value="1"/>
</dbReference>
<dbReference type="GO" id="GO:0004556">
    <property type="term" value="F:alpha-amylase activity"/>
    <property type="evidence" value="ECO:0007669"/>
    <property type="project" value="UniProtKB-UniRule"/>
</dbReference>
<evidence type="ECO:0000256" key="14">
    <source>
        <dbReference type="RuleBase" id="RU361134"/>
    </source>
</evidence>
<keyword evidence="12 14" id="KW-0326">Glycosidase</keyword>
<dbReference type="WBParaSite" id="Pan_g18916.t1">
    <property type="protein sequence ID" value="Pan_g18916.t1"/>
    <property type="gene ID" value="Pan_g18916"/>
</dbReference>
<keyword evidence="9" id="KW-0106">Calcium</keyword>
<evidence type="ECO:0000256" key="5">
    <source>
        <dbReference type="ARBA" id="ARBA00011245"/>
    </source>
</evidence>
<dbReference type="AlphaFoldDB" id="A0A7E4VBE1"/>
<evidence type="ECO:0000256" key="1">
    <source>
        <dbReference type="ARBA" id="ARBA00000548"/>
    </source>
</evidence>
<evidence type="ECO:0000256" key="4">
    <source>
        <dbReference type="ARBA" id="ARBA00008061"/>
    </source>
</evidence>
<evidence type="ECO:0000313" key="19">
    <source>
        <dbReference type="WBParaSite" id="Pan_g18916.t1"/>
    </source>
</evidence>
<dbReference type="SUPFAM" id="SSF51445">
    <property type="entry name" value="(Trans)glycosidases"/>
    <property type="match status" value="1"/>
</dbReference>
<evidence type="ECO:0000256" key="6">
    <source>
        <dbReference type="ARBA" id="ARBA00012595"/>
    </source>
</evidence>
<feature type="chain" id="PRO_5028970908" description="Alpha-amylase" evidence="15">
    <location>
        <begin position="26"/>
        <end position="723"/>
    </location>
</feature>
<dbReference type="SMART" id="SM00642">
    <property type="entry name" value="Aamy"/>
    <property type="match status" value="1"/>
</dbReference>
<dbReference type="EC" id="3.2.1.1" evidence="6 14"/>
<evidence type="ECO:0000256" key="15">
    <source>
        <dbReference type="SAM" id="SignalP"/>
    </source>
</evidence>
<dbReference type="SMART" id="SM00632">
    <property type="entry name" value="Aamy_C"/>
    <property type="match status" value="1"/>
</dbReference>
<keyword evidence="18" id="KW-1185">Reference proteome</keyword>
<dbReference type="Gene3D" id="3.20.20.80">
    <property type="entry name" value="Glycosidases"/>
    <property type="match status" value="1"/>
</dbReference>